<name>A0AAP0EF95_9MAGN</name>
<dbReference type="FunFam" id="1.25.40.10:FF:000348">
    <property type="entry name" value="Pentatricopeptide repeat-containing protein chloroplastic"/>
    <property type="match status" value="1"/>
</dbReference>
<reference evidence="4 5" key="1">
    <citation type="submission" date="2024-01" db="EMBL/GenBank/DDBJ databases">
        <title>Genome assemblies of Stephania.</title>
        <authorList>
            <person name="Yang L."/>
        </authorList>
    </citation>
    <scope>NUCLEOTIDE SEQUENCE [LARGE SCALE GENOMIC DNA]</scope>
    <source>
        <strain evidence="4">YNDBR</strain>
        <tissue evidence="4">Leaf</tissue>
    </source>
</reference>
<sequence>MPNPPCFHTLIRKCKTEAQLKQLHAHLTTSAVLRRDPRLLGRLLTSSAALSGEDPHYPTLLFSLLPHPTIFFYNTLLKAHSNSKSYSQPIKIYSQIITSGLSPDFYTYPFVFKACAHHSLLPQGRCLHGQALKFGLASCVYVNNALIHFYSVNGCVGDSESLFVIGLDLDVVSWNCMISGYVRVGDVGSARRVFDEMPERSVVSWGALIGGYVQCGMAKEGLELFCRMLGEGGVRPSEVILASAVSGCADLGALELGKWVHWYLRGNGIELSVYLGTALVDMYAKCGEVGMALEVFDGMREKNLLAWSTMIKGLGMHGRGEEALSVFSNMEKAGIKPDDIAFIGILCACTHAGLVDKGREIFNSMSRDYGIVPKIEHYGCMVDLLARAGMLDEARDLIERVPMKPDAHIWGSLMAGCRFYKNVEMAEYAVKHLIELEPDNSGVYVLLSNIYAVSGRLDDARKARDLMERKGVSKIAGCTLIEVCGTVHEFIVGDTTHPQMREIMVKWEEIYRLLDLEGYEPDKTEVLLDIIEEDKEEALARHSEKLAIAFGLISIADGLPIRMVKNLRVCGDCHHVTKLISKLYDRELIVRDRTRFHHFKNGKCSCNDYW</sequence>
<dbReference type="PROSITE" id="PS51375">
    <property type="entry name" value="PPR"/>
    <property type="match status" value="3"/>
</dbReference>
<organism evidence="4 5">
    <name type="scientific">Stephania yunnanensis</name>
    <dbReference type="NCBI Taxonomy" id="152371"/>
    <lineage>
        <taxon>Eukaryota</taxon>
        <taxon>Viridiplantae</taxon>
        <taxon>Streptophyta</taxon>
        <taxon>Embryophyta</taxon>
        <taxon>Tracheophyta</taxon>
        <taxon>Spermatophyta</taxon>
        <taxon>Magnoliopsida</taxon>
        <taxon>Ranunculales</taxon>
        <taxon>Menispermaceae</taxon>
        <taxon>Menispermoideae</taxon>
        <taxon>Cissampelideae</taxon>
        <taxon>Stephania</taxon>
    </lineage>
</organism>
<dbReference type="Pfam" id="PF20431">
    <property type="entry name" value="E_motif"/>
    <property type="match status" value="1"/>
</dbReference>
<evidence type="ECO:0000256" key="2">
    <source>
        <dbReference type="PROSITE-ProRule" id="PRU00708"/>
    </source>
</evidence>
<gene>
    <name evidence="4" type="ORF">Syun_027202</name>
</gene>
<evidence type="ECO:0000313" key="5">
    <source>
        <dbReference type="Proteomes" id="UP001420932"/>
    </source>
</evidence>
<feature type="repeat" description="PPR" evidence="2">
    <location>
        <begin position="303"/>
        <end position="337"/>
    </location>
</feature>
<dbReference type="GO" id="GO:0009451">
    <property type="term" value="P:RNA modification"/>
    <property type="evidence" value="ECO:0007669"/>
    <property type="project" value="InterPro"/>
</dbReference>
<dbReference type="InterPro" id="IPR046848">
    <property type="entry name" value="E_motif"/>
</dbReference>
<proteinExistence type="predicted"/>
<keyword evidence="5" id="KW-1185">Reference proteome</keyword>
<feature type="repeat" description="PPR" evidence="2">
    <location>
        <begin position="170"/>
        <end position="204"/>
    </location>
</feature>
<evidence type="ECO:0000313" key="4">
    <source>
        <dbReference type="EMBL" id="KAK9092291.1"/>
    </source>
</evidence>
<dbReference type="Pfam" id="PF13041">
    <property type="entry name" value="PPR_2"/>
    <property type="match status" value="2"/>
</dbReference>
<dbReference type="Gene3D" id="1.25.40.10">
    <property type="entry name" value="Tetratricopeptide repeat domain"/>
    <property type="match status" value="4"/>
</dbReference>
<dbReference type="InterPro" id="IPR046960">
    <property type="entry name" value="PPR_At4g14850-like_plant"/>
</dbReference>
<dbReference type="Pfam" id="PF01535">
    <property type="entry name" value="PPR"/>
    <property type="match status" value="2"/>
</dbReference>
<accession>A0AAP0EF95</accession>
<evidence type="ECO:0000256" key="1">
    <source>
        <dbReference type="ARBA" id="ARBA00022737"/>
    </source>
</evidence>
<dbReference type="PANTHER" id="PTHR47926">
    <property type="entry name" value="PENTATRICOPEPTIDE REPEAT-CONTAINING PROTEIN"/>
    <property type="match status" value="1"/>
</dbReference>
<dbReference type="SUPFAM" id="SSF48452">
    <property type="entry name" value="TPR-like"/>
    <property type="match status" value="1"/>
</dbReference>
<dbReference type="GO" id="GO:0008270">
    <property type="term" value="F:zinc ion binding"/>
    <property type="evidence" value="ECO:0007669"/>
    <property type="project" value="InterPro"/>
</dbReference>
<keyword evidence="1" id="KW-0677">Repeat</keyword>
<comment type="caution">
    <text evidence="4">The sequence shown here is derived from an EMBL/GenBank/DDBJ whole genome shotgun (WGS) entry which is preliminary data.</text>
</comment>
<dbReference type="Pfam" id="PF14432">
    <property type="entry name" value="DYW_deaminase"/>
    <property type="match status" value="1"/>
</dbReference>
<feature type="repeat" description="PPR" evidence="2">
    <location>
        <begin position="69"/>
        <end position="103"/>
    </location>
</feature>
<dbReference type="FunFam" id="1.25.40.10:FF:000184">
    <property type="entry name" value="Pentatricopeptide repeat-containing protein, chloroplastic"/>
    <property type="match status" value="1"/>
</dbReference>
<dbReference type="AlphaFoldDB" id="A0AAP0EF95"/>
<dbReference type="InterPro" id="IPR011990">
    <property type="entry name" value="TPR-like_helical_dom_sf"/>
</dbReference>
<dbReference type="InterPro" id="IPR002885">
    <property type="entry name" value="PPR_rpt"/>
</dbReference>
<dbReference type="EMBL" id="JBBNAF010000012">
    <property type="protein sequence ID" value="KAK9092291.1"/>
    <property type="molecule type" value="Genomic_DNA"/>
</dbReference>
<dbReference type="NCBIfam" id="TIGR00756">
    <property type="entry name" value="PPR"/>
    <property type="match status" value="5"/>
</dbReference>
<dbReference type="Proteomes" id="UP001420932">
    <property type="component" value="Unassembled WGS sequence"/>
</dbReference>
<evidence type="ECO:0000259" key="3">
    <source>
        <dbReference type="Pfam" id="PF14432"/>
    </source>
</evidence>
<protein>
    <recommendedName>
        <fullName evidence="3">DYW domain-containing protein</fullName>
    </recommendedName>
</protein>
<feature type="domain" description="DYW" evidence="3">
    <location>
        <begin position="518"/>
        <end position="610"/>
    </location>
</feature>
<dbReference type="GO" id="GO:0003723">
    <property type="term" value="F:RNA binding"/>
    <property type="evidence" value="ECO:0007669"/>
    <property type="project" value="InterPro"/>
</dbReference>
<dbReference type="PANTHER" id="PTHR47926:SF365">
    <property type="entry name" value="DYW DOMAIN-CONTAINING PROTEIN"/>
    <property type="match status" value="1"/>
</dbReference>
<dbReference type="InterPro" id="IPR032867">
    <property type="entry name" value="DYW_dom"/>
</dbReference>